<sequence>VGRAGDVQLHGGMEQGAALPLDHRGVRGDRGRHPGAV</sequence>
<evidence type="ECO:0000256" key="1">
    <source>
        <dbReference type="SAM" id="MobiDB-lite"/>
    </source>
</evidence>
<protein>
    <submittedName>
        <fullName evidence="2">Uncharacterized protein</fullName>
    </submittedName>
</protein>
<feature type="compositionally biased region" description="Basic and acidic residues" evidence="1">
    <location>
        <begin position="21"/>
        <end position="37"/>
    </location>
</feature>
<feature type="non-terminal residue" evidence="2">
    <location>
        <position position="1"/>
    </location>
</feature>
<feature type="region of interest" description="Disordered" evidence="1">
    <location>
        <begin position="1"/>
        <end position="37"/>
    </location>
</feature>
<proteinExistence type="predicted"/>
<dbReference type="AlphaFoldDB" id="A0A6J4LL34"/>
<dbReference type="EMBL" id="CADCTV010000460">
    <property type="protein sequence ID" value="CAA9331928.1"/>
    <property type="molecule type" value="Genomic_DNA"/>
</dbReference>
<accession>A0A6J4LL34</accession>
<gene>
    <name evidence="2" type="ORF">AVDCRST_MAG89-2171</name>
</gene>
<organism evidence="2">
    <name type="scientific">uncultured Gemmatimonadota bacterium</name>
    <dbReference type="NCBI Taxonomy" id="203437"/>
    <lineage>
        <taxon>Bacteria</taxon>
        <taxon>Pseudomonadati</taxon>
        <taxon>Gemmatimonadota</taxon>
        <taxon>environmental samples</taxon>
    </lineage>
</organism>
<reference evidence="2" key="1">
    <citation type="submission" date="2020-02" db="EMBL/GenBank/DDBJ databases">
        <authorList>
            <person name="Meier V. D."/>
        </authorList>
    </citation>
    <scope>NUCLEOTIDE SEQUENCE</scope>
    <source>
        <strain evidence="2">AVDCRST_MAG89</strain>
    </source>
</reference>
<feature type="non-terminal residue" evidence="2">
    <location>
        <position position="37"/>
    </location>
</feature>
<name>A0A6J4LL34_9BACT</name>
<evidence type="ECO:0000313" key="2">
    <source>
        <dbReference type="EMBL" id="CAA9331928.1"/>
    </source>
</evidence>